<dbReference type="Proteomes" id="UP001530400">
    <property type="component" value="Unassembled WGS sequence"/>
</dbReference>
<proteinExistence type="predicted"/>
<dbReference type="Pfam" id="PF13843">
    <property type="entry name" value="DDE_Tnp_1_7"/>
    <property type="match status" value="1"/>
</dbReference>
<reference evidence="2 3" key="1">
    <citation type="submission" date="2024-10" db="EMBL/GenBank/DDBJ databases">
        <title>Updated reference genomes for cyclostephanoid diatoms.</title>
        <authorList>
            <person name="Roberts W.R."/>
            <person name="Alverson A.J."/>
        </authorList>
    </citation>
    <scope>NUCLEOTIDE SEQUENCE [LARGE SCALE GENOMIC DNA]</scope>
    <source>
        <strain evidence="2 3">AJA010-31</strain>
    </source>
</reference>
<dbReference type="AlphaFoldDB" id="A0ABD3PUA4"/>
<dbReference type="EMBL" id="JALLPJ020000483">
    <property type="protein sequence ID" value="KAL3790836.1"/>
    <property type="molecule type" value="Genomic_DNA"/>
</dbReference>
<evidence type="ECO:0000313" key="2">
    <source>
        <dbReference type="EMBL" id="KAL3790836.1"/>
    </source>
</evidence>
<dbReference type="InterPro" id="IPR029526">
    <property type="entry name" value="PGBD"/>
</dbReference>
<evidence type="ECO:0000313" key="3">
    <source>
        <dbReference type="Proteomes" id="UP001530400"/>
    </source>
</evidence>
<name>A0ABD3PUA4_9STRA</name>
<accession>A0ABD3PUA4</accession>
<evidence type="ECO:0000259" key="1">
    <source>
        <dbReference type="Pfam" id="PF13843"/>
    </source>
</evidence>
<keyword evidence="3" id="KW-1185">Reference proteome</keyword>
<feature type="domain" description="PiggyBac transposable element-derived protein" evidence="1">
    <location>
        <begin position="2"/>
        <end position="106"/>
    </location>
</feature>
<protein>
    <recommendedName>
        <fullName evidence="1">PiggyBac transposable element-derived protein domain-containing protein</fullName>
    </recommendedName>
</protein>
<gene>
    <name evidence="2" type="ORF">ACHAWO_012136</name>
</gene>
<comment type="caution">
    <text evidence="2">The sequence shown here is derived from an EMBL/GenBank/DDBJ whole genome shotgun (WGS) entry which is preliminary data.</text>
</comment>
<sequence length="296" mass="33620">MCHRKPHPNGNEYHSITDGDDEHPVMWRIKIQEGKDRPKDATGKWAFPSKFDGTNAKGRAYTKTSTLMCEMTEPIHGTGKIVSMDSGFCVTAGILHLHDLGVYGQGAHQTQVLAEGCAGVTRLISTLMVSRSVSPKTLKQDMDGIPFYVHCNRDTKFVTKMMSTHGLLTTVRDHITYRQKPSGRSSTCQSNLMEDADDEDAQSELDEWDLYDGGEEHAYHQHESTGRRGVPNRFKYKFGNYLGNYYLGFLHEDVRQETYVRSQNRRSTFRSHFQGATGAVDHLTDMFISREWSQED</sequence>
<organism evidence="2 3">
    <name type="scientific">Cyclotella atomus</name>
    <dbReference type="NCBI Taxonomy" id="382360"/>
    <lineage>
        <taxon>Eukaryota</taxon>
        <taxon>Sar</taxon>
        <taxon>Stramenopiles</taxon>
        <taxon>Ochrophyta</taxon>
        <taxon>Bacillariophyta</taxon>
        <taxon>Coscinodiscophyceae</taxon>
        <taxon>Thalassiosirophycidae</taxon>
        <taxon>Stephanodiscales</taxon>
        <taxon>Stephanodiscaceae</taxon>
        <taxon>Cyclotella</taxon>
    </lineage>
</organism>